<evidence type="ECO:0000256" key="9">
    <source>
        <dbReference type="ARBA" id="ARBA00023235"/>
    </source>
</evidence>
<evidence type="ECO:0000313" key="15">
    <source>
        <dbReference type="EMBL" id="SPD75950.1"/>
    </source>
</evidence>
<evidence type="ECO:0000256" key="10">
    <source>
        <dbReference type="ARBA" id="ARBA00044932"/>
    </source>
</evidence>
<name>A0A445N2L6_9BACT</name>
<keyword evidence="4 13" id="KW-0547">Nucleotide-binding</keyword>
<dbReference type="AlphaFoldDB" id="A0A445N2L6"/>
<evidence type="ECO:0000256" key="7">
    <source>
        <dbReference type="ARBA" id="ARBA00022840"/>
    </source>
</evidence>
<evidence type="ECO:0000256" key="5">
    <source>
        <dbReference type="ARBA" id="ARBA00022801"/>
    </source>
</evidence>
<reference evidence="15" key="1">
    <citation type="submission" date="2018-01" db="EMBL/GenBank/DDBJ databases">
        <authorList>
            <person name="Regsiter A."/>
            <person name="William W."/>
        </authorList>
    </citation>
    <scope>NUCLEOTIDE SEQUENCE</scope>
    <source>
        <strain evidence="15">TRIP AH-1</strain>
    </source>
</reference>
<gene>
    <name evidence="15" type="primary">dnaC</name>
    <name evidence="15" type="ORF">PITCH_A780080</name>
</gene>
<dbReference type="GO" id="GO:0006269">
    <property type="term" value="P:DNA replication, synthesis of primer"/>
    <property type="evidence" value="ECO:0007669"/>
    <property type="project" value="UniProtKB-UniRule"/>
</dbReference>
<evidence type="ECO:0000256" key="1">
    <source>
        <dbReference type="ARBA" id="ARBA00008428"/>
    </source>
</evidence>
<dbReference type="SMART" id="SM00382">
    <property type="entry name" value="AAA"/>
    <property type="match status" value="1"/>
</dbReference>
<keyword evidence="8 13" id="KW-0238">DNA-binding</keyword>
<evidence type="ECO:0000256" key="13">
    <source>
        <dbReference type="RuleBase" id="RU362085"/>
    </source>
</evidence>
<dbReference type="InterPro" id="IPR007694">
    <property type="entry name" value="DNA_helicase_DnaB-like_C"/>
</dbReference>
<dbReference type="Gene3D" id="1.10.860.10">
    <property type="entry name" value="DNAb Helicase, Chain A"/>
    <property type="match status" value="1"/>
</dbReference>
<dbReference type="PROSITE" id="PS51199">
    <property type="entry name" value="SF4_HELICASE"/>
    <property type="match status" value="1"/>
</dbReference>
<organism evidence="15">
    <name type="scientific">uncultured Desulfobacterium sp</name>
    <dbReference type="NCBI Taxonomy" id="201089"/>
    <lineage>
        <taxon>Bacteria</taxon>
        <taxon>Pseudomonadati</taxon>
        <taxon>Thermodesulfobacteriota</taxon>
        <taxon>Desulfobacteria</taxon>
        <taxon>Desulfobacterales</taxon>
        <taxon>Desulfobacteriaceae</taxon>
        <taxon>Desulfobacterium</taxon>
        <taxon>environmental samples</taxon>
    </lineage>
</organism>
<dbReference type="InterPro" id="IPR007692">
    <property type="entry name" value="DNA_helicase_DnaB"/>
</dbReference>
<accession>A0A445N2L6</accession>
<dbReference type="PANTHER" id="PTHR30153:SF2">
    <property type="entry name" value="REPLICATIVE DNA HELICASE"/>
    <property type="match status" value="1"/>
</dbReference>
<dbReference type="EMBL" id="OJIN01000223">
    <property type="protein sequence ID" value="SPD75950.1"/>
    <property type="molecule type" value="Genomic_DNA"/>
</dbReference>
<comment type="catalytic activity">
    <reaction evidence="11 13">
        <text>ATP + H2O = ADP + phosphate + H(+)</text>
        <dbReference type="Rhea" id="RHEA:13065"/>
        <dbReference type="ChEBI" id="CHEBI:15377"/>
        <dbReference type="ChEBI" id="CHEBI:15378"/>
        <dbReference type="ChEBI" id="CHEBI:30616"/>
        <dbReference type="ChEBI" id="CHEBI:43474"/>
        <dbReference type="ChEBI" id="CHEBI:456216"/>
        <dbReference type="EC" id="5.6.2.3"/>
    </reaction>
</comment>
<evidence type="ECO:0000256" key="2">
    <source>
        <dbReference type="ARBA" id="ARBA00022515"/>
    </source>
</evidence>
<dbReference type="SUPFAM" id="SSF52540">
    <property type="entry name" value="P-loop containing nucleoside triphosphate hydrolases"/>
    <property type="match status" value="1"/>
</dbReference>
<dbReference type="GO" id="GO:0043139">
    <property type="term" value="F:5'-3' DNA helicase activity"/>
    <property type="evidence" value="ECO:0007669"/>
    <property type="project" value="UniProtKB-EC"/>
</dbReference>
<evidence type="ECO:0000259" key="14">
    <source>
        <dbReference type="PROSITE" id="PS51199"/>
    </source>
</evidence>
<dbReference type="FunFam" id="3.40.50.300:FF:000076">
    <property type="entry name" value="Replicative DNA helicase"/>
    <property type="match status" value="1"/>
</dbReference>
<dbReference type="InterPro" id="IPR036185">
    <property type="entry name" value="DNA_heli_DnaB-like_N_sf"/>
</dbReference>
<dbReference type="EC" id="5.6.2.3" evidence="12 13"/>
<keyword evidence="5 13" id="KW-0378">Hydrolase</keyword>
<dbReference type="InterPro" id="IPR003593">
    <property type="entry name" value="AAA+_ATPase"/>
</dbReference>
<dbReference type="GO" id="GO:0016887">
    <property type="term" value="F:ATP hydrolysis activity"/>
    <property type="evidence" value="ECO:0007669"/>
    <property type="project" value="RHEA"/>
</dbReference>
<dbReference type="CDD" id="cd00984">
    <property type="entry name" value="DnaB_C"/>
    <property type="match status" value="1"/>
</dbReference>
<dbReference type="NCBIfam" id="TIGR00665">
    <property type="entry name" value="DnaB"/>
    <property type="match status" value="1"/>
</dbReference>
<dbReference type="GO" id="GO:0003677">
    <property type="term" value="F:DNA binding"/>
    <property type="evidence" value="ECO:0007669"/>
    <property type="project" value="UniProtKB-UniRule"/>
</dbReference>
<evidence type="ECO:0000256" key="12">
    <source>
        <dbReference type="NCBIfam" id="TIGR00665"/>
    </source>
</evidence>
<dbReference type="GO" id="GO:0005829">
    <property type="term" value="C:cytosol"/>
    <property type="evidence" value="ECO:0007669"/>
    <property type="project" value="TreeGrafter"/>
</dbReference>
<evidence type="ECO:0000256" key="11">
    <source>
        <dbReference type="ARBA" id="ARBA00048954"/>
    </source>
</evidence>
<sequence length="454" mass="50636">MPRAKEKPVPPFLKVPPHNIDAEKAILGGILINNDAINQIMDIVSAEDFYREANIHIFQGMSDLYSRGEPIDLITIYQYLNQKKLLDKAGGQDYPASLVDEVSTSAGIVYHAEIVKDLSVRRKLIGQCSSISEACFQEWEKAEDLLEMAEQSIFAIAEDQIRDGFHSLQEVVHDSFKKLEAISASDGYVTGVETGFSAFDRMTAGLQPSDLIIIAGRPSMGKTALALNIGHNAAAKKNQGVAIFSLEMSRQQLGIRMLGFEAKIDATKLRTGNLRGTDYEALTNAANRLSELPIYIDDSSGISVLEMKARCRRLKKKNDLCLVIIDYIQLIQGRRSAESRQLEMSEISRALKAMAKDLDVPVIALSQLNRKVEDRPNKRPQLADLRESGAIEQDADLIAFIYRDEQYNPNSEENRNIAEIIIGKQRNGPIGKFKLTFRKELTAFGDFIEDIQQG</sequence>
<dbReference type="GO" id="GO:0042802">
    <property type="term" value="F:identical protein binding"/>
    <property type="evidence" value="ECO:0007669"/>
    <property type="project" value="UniProtKB-ARBA"/>
</dbReference>
<comment type="function">
    <text evidence="10 13">The main replicative DNA helicase, it participates in initiation and elongation during chromosome replication. Travels ahead of the DNA replisome, separating dsDNA into templates for DNA synthesis. A processive ATP-dependent 5'-3' DNA helicase it has DNA-dependent ATPase activity.</text>
</comment>
<dbReference type="InterPro" id="IPR027417">
    <property type="entry name" value="P-loop_NTPase"/>
</dbReference>
<dbReference type="GO" id="GO:1990077">
    <property type="term" value="C:primosome complex"/>
    <property type="evidence" value="ECO:0007669"/>
    <property type="project" value="UniProtKB-UniRule"/>
</dbReference>
<dbReference type="Pfam" id="PF03796">
    <property type="entry name" value="DnaB_C"/>
    <property type="match status" value="1"/>
</dbReference>
<proteinExistence type="inferred from homology"/>
<evidence type="ECO:0000256" key="8">
    <source>
        <dbReference type="ARBA" id="ARBA00023125"/>
    </source>
</evidence>
<dbReference type="FunFam" id="1.10.860.10:FF:000001">
    <property type="entry name" value="Replicative DNA helicase"/>
    <property type="match status" value="1"/>
</dbReference>
<protein>
    <recommendedName>
        <fullName evidence="12 13">Replicative DNA helicase</fullName>
        <ecNumber evidence="12 13">5.6.2.3</ecNumber>
    </recommendedName>
</protein>
<dbReference type="Gene3D" id="3.40.50.300">
    <property type="entry name" value="P-loop containing nucleotide triphosphate hydrolases"/>
    <property type="match status" value="1"/>
</dbReference>
<dbReference type="InterPro" id="IPR016136">
    <property type="entry name" value="DNA_helicase_N/primase_C"/>
</dbReference>
<dbReference type="SUPFAM" id="SSF48024">
    <property type="entry name" value="N-terminal domain of DnaB helicase"/>
    <property type="match status" value="1"/>
</dbReference>
<dbReference type="NCBIfam" id="NF004384">
    <property type="entry name" value="PRK05748.1"/>
    <property type="match status" value="1"/>
</dbReference>
<keyword evidence="6 13" id="KW-0347">Helicase</keyword>
<dbReference type="Pfam" id="PF00772">
    <property type="entry name" value="DnaB"/>
    <property type="match status" value="1"/>
</dbReference>
<evidence type="ECO:0000256" key="6">
    <source>
        <dbReference type="ARBA" id="ARBA00022806"/>
    </source>
</evidence>
<dbReference type="PANTHER" id="PTHR30153">
    <property type="entry name" value="REPLICATIVE DNA HELICASE DNAB"/>
    <property type="match status" value="1"/>
</dbReference>
<comment type="similarity">
    <text evidence="1 13">Belongs to the helicase family. DnaB subfamily.</text>
</comment>
<keyword evidence="3 13" id="KW-0235">DNA replication</keyword>
<keyword evidence="2 13" id="KW-0639">Primosome</keyword>
<evidence type="ECO:0000256" key="3">
    <source>
        <dbReference type="ARBA" id="ARBA00022705"/>
    </source>
</evidence>
<dbReference type="InterPro" id="IPR007693">
    <property type="entry name" value="DNA_helicase_DnaB-like_N"/>
</dbReference>
<keyword evidence="7 13" id="KW-0067">ATP-binding</keyword>
<evidence type="ECO:0000256" key="4">
    <source>
        <dbReference type="ARBA" id="ARBA00022741"/>
    </source>
</evidence>
<dbReference type="GO" id="GO:0005524">
    <property type="term" value="F:ATP binding"/>
    <property type="evidence" value="ECO:0007669"/>
    <property type="project" value="UniProtKB-UniRule"/>
</dbReference>
<feature type="domain" description="SF4 helicase" evidence="14">
    <location>
        <begin position="185"/>
        <end position="451"/>
    </location>
</feature>
<keyword evidence="9" id="KW-0413">Isomerase</keyword>